<organism evidence="5 6">
    <name type="scientific">Pseudodesulfovibrio sediminis</name>
    <dbReference type="NCBI Taxonomy" id="2810563"/>
    <lineage>
        <taxon>Bacteria</taxon>
        <taxon>Pseudomonadati</taxon>
        <taxon>Thermodesulfobacteriota</taxon>
        <taxon>Desulfovibrionia</taxon>
        <taxon>Desulfovibrionales</taxon>
        <taxon>Desulfovibrionaceae</taxon>
    </lineage>
</organism>
<keyword evidence="2" id="KW-0732">Signal</keyword>
<feature type="signal peptide" evidence="2">
    <location>
        <begin position="1"/>
        <end position="21"/>
    </location>
</feature>
<dbReference type="PANTHER" id="PTHR30469">
    <property type="entry name" value="MULTIDRUG RESISTANCE PROTEIN MDTA"/>
    <property type="match status" value="1"/>
</dbReference>
<evidence type="ECO:0000256" key="1">
    <source>
        <dbReference type="ARBA" id="ARBA00009477"/>
    </source>
</evidence>
<reference evidence="5" key="1">
    <citation type="journal article" date="2022" name="Arch. Microbiol.">
        <title>Pseudodesulfovibrio sediminis sp. nov., a mesophilic and neutrophilic sulfate-reducing bacterium isolated from sediment of a brackish lake.</title>
        <authorList>
            <person name="Takahashi A."/>
            <person name="Kojima H."/>
            <person name="Watanabe M."/>
            <person name="Fukui M."/>
        </authorList>
    </citation>
    <scope>NUCLEOTIDE SEQUENCE</scope>
    <source>
        <strain evidence="5">SF6</strain>
    </source>
</reference>
<dbReference type="PANTHER" id="PTHR30469:SF20">
    <property type="entry name" value="EFFLUX RND TRANSPORTER PERIPLASMIC ADAPTOR SUBUNIT"/>
    <property type="match status" value="1"/>
</dbReference>
<proteinExistence type="inferred from homology"/>
<accession>A0ABM7P5J2</accession>
<feature type="chain" id="PRO_5045509361" evidence="2">
    <location>
        <begin position="22"/>
        <end position="389"/>
    </location>
</feature>
<dbReference type="InterPro" id="IPR006143">
    <property type="entry name" value="RND_pump_MFP"/>
</dbReference>
<dbReference type="Gene3D" id="1.10.287.470">
    <property type="entry name" value="Helix hairpin bin"/>
    <property type="match status" value="1"/>
</dbReference>
<dbReference type="Pfam" id="PF25973">
    <property type="entry name" value="BSH_CzcB"/>
    <property type="match status" value="1"/>
</dbReference>
<gene>
    <name evidence="5" type="ORF">PSDVSF_13670</name>
</gene>
<dbReference type="InterPro" id="IPR058627">
    <property type="entry name" value="MdtA-like_C"/>
</dbReference>
<dbReference type="Gene3D" id="2.40.30.170">
    <property type="match status" value="1"/>
</dbReference>
<dbReference type="NCBIfam" id="TIGR01730">
    <property type="entry name" value="RND_mfp"/>
    <property type="match status" value="1"/>
</dbReference>
<evidence type="ECO:0000259" key="3">
    <source>
        <dbReference type="Pfam" id="PF25967"/>
    </source>
</evidence>
<dbReference type="Pfam" id="PF25967">
    <property type="entry name" value="RND-MFP_C"/>
    <property type="match status" value="1"/>
</dbReference>
<feature type="domain" description="Multidrug resistance protein MdtA-like C-terminal permuted SH3" evidence="3">
    <location>
        <begin position="311"/>
        <end position="369"/>
    </location>
</feature>
<dbReference type="Proteomes" id="UP001053296">
    <property type="component" value="Chromosome"/>
</dbReference>
<evidence type="ECO:0000313" key="5">
    <source>
        <dbReference type="EMBL" id="BCS88125.1"/>
    </source>
</evidence>
<dbReference type="InterPro" id="IPR058647">
    <property type="entry name" value="BSH_CzcB-like"/>
</dbReference>
<dbReference type="SUPFAM" id="SSF111369">
    <property type="entry name" value="HlyD-like secretion proteins"/>
    <property type="match status" value="1"/>
</dbReference>
<name>A0ABM7P5J2_9BACT</name>
<sequence>MTIKRLIAVAAAILLVLCAGAGGLSFFVSAPPEDVAALNKSAFASIEDSISAPVMRPIPTAVAELVGNGRSRIFPGKVRGNRRAELSFSVGGKLVALNAQEGSRVQKGQELARLDQRDFINERDAARARFKQAKRNLTKFRSLHKQRVVTQTQFDDIRTAYDIARADLQIEQKALEDTVLRAPFDGVVVNRHIENFGSIKKEEAILSLQDISGIEVVIQVPERLLARDGTDGLTQLQVNFDADPHGDRWFKALIHEYSIESDKTTRTYDVVVALAAPEDLKVFPGMTASVRALIDKKNGSSEKRGAAITRIPVEAIWNGIDGKAYVWVISLQGGHPEKRKVEIGALRGDCAEVVNGLEPGSHVAIAGVQSLQENALVRPQAEGKEGLDG</sequence>
<evidence type="ECO:0000259" key="4">
    <source>
        <dbReference type="Pfam" id="PF25973"/>
    </source>
</evidence>
<comment type="similarity">
    <text evidence="1">Belongs to the membrane fusion protein (MFP) (TC 8.A.1) family.</text>
</comment>
<dbReference type="Gene3D" id="2.40.50.100">
    <property type="match status" value="1"/>
</dbReference>
<protein>
    <submittedName>
        <fullName evidence="5">Hemolysin secretion protein D</fullName>
    </submittedName>
</protein>
<dbReference type="Gene3D" id="2.40.420.20">
    <property type="match status" value="1"/>
</dbReference>
<dbReference type="RefSeq" id="WP_229595488.1">
    <property type="nucleotide sequence ID" value="NZ_AP024485.1"/>
</dbReference>
<dbReference type="EMBL" id="AP024485">
    <property type="protein sequence ID" value="BCS88125.1"/>
    <property type="molecule type" value="Genomic_DNA"/>
</dbReference>
<evidence type="ECO:0000256" key="2">
    <source>
        <dbReference type="SAM" id="SignalP"/>
    </source>
</evidence>
<evidence type="ECO:0000313" key="6">
    <source>
        <dbReference type="Proteomes" id="UP001053296"/>
    </source>
</evidence>
<keyword evidence="6" id="KW-1185">Reference proteome</keyword>
<feature type="domain" description="CzcB-like barrel-sandwich hybrid" evidence="4">
    <location>
        <begin position="86"/>
        <end position="209"/>
    </location>
</feature>